<dbReference type="CDD" id="cd07377">
    <property type="entry name" value="WHTH_GntR"/>
    <property type="match status" value="1"/>
</dbReference>
<dbReference type="SMART" id="SM00866">
    <property type="entry name" value="UTRA"/>
    <property type="match status" value="1"/>
</dbReference>
<feature type="domain" description="HTH gntR-type" evidence="4">
    <location>
        <begin position="13"/>
        <end position="81"/>
    </location>
</feature>
<keyword evidence="3" id="KW-0804">Transcription</keyword>
<dbReference type="Gene3D" id="3.40.1410.10">
    <property type="entry name" value="Chorismate lyase-like"/>
    <property type="match status" value="1"/>
</dbReference>
<dbReference type="SMART" id="SM00345">
    <property type="entry name" value="HTH_GNTR"/>
    <property type="match status" value="1"/>
</dbReference>
<dbReference type="InterPro" id="IPR028978">
    <property type="entry name" value="Chorismate_lyase_/UTRA_dom_sf"/>
</dbReference>
<evidence type="ECO:0000313" key="5">
    <source>
        <dbReference type="EMBL" id="MFC3104744.1"/>
    </source>
</evidence>
<dbReference type="Gene3D" id="1.10.10.10">
    <property type="entry name" value="Winged helix-like DNA-binding domain superfamily/Winged helix DNA-binding domain"/>
    <property type="match status" value="1"/>
</dbReference>
<dbReference type="SUPFAM" id="SSF64288">
    <property type="entry name" value="Chorismate lyase-like"/>
    <property type="match status" value="1"/>
</dbReference>
<dbReference type="InterPro" id="IPR036388">
    <property type="entry name" value="WH-like_DNA-bd_sf"/>
</dbReference>
<dbReference type="InterPro" id="IPR011663">
    <property type="entry name" value="UTRA"/>
</dbReference>
<name>A0ABV7ES45_9GAMM</name>
<dbReference type="Proteomes" id="UP001595462">
    <property type="component" value="Unassembled WGS sequence"/>
</dbReference>
<dbReference type="EMBL" id="JBHRSS010000006">
    <property type="protein sequence ID" value="MFC3104744.1"/>
    <property type="molecule type" value="Genomic_DNA"/>
</dbReference>
<dbReference type="InterPro" id="IPR036390">
    <property type="entry name" value="WH_DNA-bd_sf"/>
</dbReference>
<dbReference type="RefSeq" id="WP_380690187.1">
    <property type="nucleotide sequence ID" value="NZ_JBHRSS010000006.1"/>
</dbReference>
<dbReference type="PRINTS" id="PR00035">
    <property type="entry name" value="HTHGNTR"/>
</dbReference>
<dbReference type="InterPro" id="IPR050679">
    <property type="entry name" value="Bact_HTH_transcr_reg"/>
</dbReference>
<dbReference type="PROSITE" id="PS50949">
    <property type="entry name" value="HTH_GNTR"/>
    <property type="match status" value="1"/>
</dbReference>
<dbReference type="SUPFAM" id="SSF46785">
    <property type="entry name" value="Winged helix' DNA-binding domain"/>
    <property type="match status" value="1"/>
</dbReference>
<reference evidence="6" key="1">
    <citation type="journal article" date="2019" name="Int. J. Syst. Evol. Microbiol.">
        <title>The Global Catalogue of Microorganisms (GCM) 10K type strain sequencing project: providing services to taxonomists for standard genome sequencing and annotation.</title>
        <authorList>
            <consortium name="The Broad Institute Genomics Platform"/>
            <consortium name="The Broad Institute Genome Sequencing Center for Infectious Disease"/>
            <person name="Wu L."/>
            <person name="Ma J."/>
        </authorList>
    </citation>
    <scope>NUCLEOTIDE SEQUENCE [LARGE SCALE GENOMIC DNA]</scope>
    <source>
        <strain evidence="6">KCTC 52640</strain>
    </source>
</reference>
<keyword evidence="6" id="KW-1185">Reference proteome</keyword>
<accession>A0ABV7ES45</accession>
<proteinExistence type="predicted"/>
<keyword evidence="1" id="KW-0805">Transcription regulation</keyword>
<evidence type="ECO:0000313" key="6">
    <source>
        <dbReference type="Proteomes" id="UP001595462"/>
    </source>
</evidence>
<gene>
    <name evidence="5" type="ORF">ACFOSU_12700</name>
</gene>
<sequence length="257" mass="29474">MSDDDYELFFSGQPRYRAVAQTLVREIQNGHYPEGAMLPTENELCERFSVSRHTIREAFRRLQDVGLISRKAGVGTQVISSEISSRYIHASNSITDLMQYVRDVRLEIRGQEEIVVDEPLSELLETAVGSRWTHISGLRYLNTENVPIAITNVYLPPEYQVFEADLSSHDLPIYKVLEQRYRLKVVRIDQQISAVTIDSEAAERLQVEEKSAGLKVIRKYYADDDVLLEVAVSLHHGERFTYSVSQQLEIQKIGKTR</sequence>
<evidence type="ECO:0000256" key="3">
    <source>
        <dbReference type="ARBA" id="ARBA00023163"/>
    </source>
</evidence>
<comment type="caution">
    <text evidence="5">The sequence shown here is derived from an EMBL/GenBank/DDBJ whole genome shotgun (WGS) entry which is preliminary data.</text>
</comment>
<dbReference type="Pfam" id="PF07702">
    <property type="entry name" value="UTRA"/>
    <property type="match status" value="1"/>
</dbReference>
<evidence type="ECO:0000259" key="4">
    <source>
        <dbReference type="PROSITE" id="PS50949"/>
    </source>
</evidence>
<evidence type="ECO:0000256" key="2">
    <source>
        <dbReference type="ARBA" id="ARBA00023125"/>
    </source>
</evidence>
<protein>
    <submittedName>
        <fullName evidence="5">GntR family transcriptional regulator</fullName>
    </submittedName>
</protein>
<organism evidence="5 6">
    <name type="scientific">Salinisphaera aquimarina</name>
    <dbReference type="NCBI Taxonomy" id="2094031"/>
    <lineage>
        <taxon>Bacteria</taxon>
        <taxon>Pseudomonadati</taxon>
        <taxon>Pseudomonadota</taxon>
        <taxon>Gammaproteobacteria</taxon>
        <taxon>Salinisphaerales</taxon>
        <taxon>Salinisphaeraceae</taxon>
        <taxon>Salinisphaera</taxon>
    </lineage>
</organism>
<dbReference type="InterPro" id="IPR000524">
    <property type="entry name" value="Tscrpt_reg_HTH_GntR"/>
</dbReference>
<evidence type="ECO:0000256" key="1">
    <source>
        <dbReference type="ARBA" id="ARBA00023015"/>
    </source>
</evidence>
<dbReference type="PANTHER" id="PTHR44846:SF1">
    <property type="entry name" value="MANNOSYL-D-GLYCERATE TRANSPORT_METABOLISM SYSTEM REPRESSOR MNGR-RELATED"/>
    <property type="match status" value="1"/>
</dbReference>
<keyword evidence="2" id="KW-0238">DNA-binding</keyword>
<dbReference type="PANTHER" id="PTHR44846">
    <property type="entry name" value="MANNOSYL-D-GLYCERATE TRANSPORT/METABOLISM SYSTEM REPRESSOR MNGR-RELATED"/>
    <property type="match status" value="1"/>
</dbReference>
<dbReference type="Pfam" id="PF00392">
    <property type="entry name" value="GntR"/>
    <property type="match status" value="1"/>
</dbReference>